<keyword evidence="2" id="KW-0378">Hydrolase</keyword>
<dbReference type="PANTHER" id="PTHR46112:SF8">
    <property type="entry name" value="CYTOPLASMIC PEPTIDASE PEPQ-RELATED"/>
    <property type="match status" value="1"/>
</dbReference>
<dbReference type="EMBL" id="CASHTH010001174">
    <property type="protein sequence ID" value="CAI8012240.1"/>
    <property type="molecule type" value="Genomic_DNA"/>
</dbReference>
<dbReference type="InterPro" id="IPR001714">
    <property type="entry name" value="Pept_M24_MAP"/>
</dbReference>
<dbReference type="GO" id="GO:0046872">
    <property type="term" value="F:metal ion binding"/>
    <property type="evidence" value="ECO:0007669"/>
    <property type="project" value="UniProtKB-KW"/>
</dbReference>
<dbReference type="SUPFAM" id="SSF53092">
    <property type="entry name" value="Creatinase/prolidase N-terminal domain"/>
    <property type="match status" value="1"/>
</dbReference>
<evidence type="ECO:0000313" key="6">
    <source>
        <dbReference type="Proteomes" id="UP001174909"/>
    </source>
</evidence>
<dbReference type="AlphaFoldDB" id="A0AA35RIP5"/>
<comment type="caution">
    <text evidence="5">The sequence shown here is derived from an EMBL/GenBank/DDBJ whole genome shotgun (WGS) entry which is preliminary data.</text>
</comment>
<protein>
    <submittedName>
        <fullName evidence="5">Uncharacterized peptidase YqhT</fullName>
    </submittedName>
</protein>
<evidence type="ECO:0000313" key="5">
    <source>
        <dbReference type="EMBL" id="CAI8012240.1"/>
    </source>
</evidence>
<feature type="domain" description="Creatinase N-terminal" evidence="4">
    <location>
        <begin position="5"/>
        <end position="133"/>
    </location>
</feature>
<name>A0AA35RIP5_GEOBA</name>
<dbReference type="InterPro" id="IPR050659">
    <property type="entry name" value="Peptidase_M24B"/>
</dbReference>
<dbReference type="SUPFAM" id="SSF55920">
    <property type="entry name" value="Creatinase/aminopeptidase"/>
    <property type="match status" value="1"/>
</dbReference>
<dbReference type="PANTHER" id="PTHR46112">
    <property type="entry name" value="AMINOPEPTIDASE"/>
    <property type="match status" value="1"/>
</dbReference>
<dbReference type="InterPro" id="IPR000994">
    <property type="entry name" value="Pept_M24"/>
</dbReference>
<dbReference type="PRINTS" id="PR00599">
    <property type="entry name" value="MAPEPTIDASE"/>
</dbReference>
<dbReference type="Pfam" id="PF01321">
    <property type="entry name" value="Creatinase_N"/>
    <property type="match status" value="1"/>
</dbReference>
<dbReference type="PROSITE" id="PS00491">
    <property type="entry name" value="PROLINE_PEPTIDASE"/>
    <property type="match status" value="1"/>
</dbReference>
<dbReference type="InterPro" id="IPR001131">
    <property type="entry name" value="Peptidase_M24B_aminopep-P_CS"/>
</dbReference>
<keyword evidence="1" id="KW-0479">Metal-binding</keyword>
<evidence type="ECO:0000256" key="1">
    <source>
        <dbReference type="ARBA" id="ARBA00022723"/>
    </source>
</evidence>
<dbReference type="InterPro" id="IPR036005">
    <property type="entry name" value="Creatinase/aminopeptidase-like"/>
</dbReference>
<dbReference type="GO" id="GO:0004177">
    <property type="term" value="F:aminopeptidase activity"/>
    <property type="evidence" value="ECO:0007669"/>
    <property type="project" value="UniProtKB-ARBA"/>
</dbReference>
<dbReference type="Pfam" id="PF00557">
    <property type="entry name" value="Peptidase_M24"/>
    <property type="match status" value="1"/>
</dbReference>
<evidence type="ECO:0000259" key="3">
    <source>
        <dbReference type="Pfam" id="PF00557"/>
    </source>
</evidence>
<organism evidence="5 6">
    <name type="scientific">Geodia barretti</name>
    <name type="common">Barrett's horny sponge</name>
    <dbReference type="NCBI Taxonomy" id="519541"/>
    <lineage>
        <taxon>Eukaryota</taxon>
        <taxon>Metazoa</taxon>
        <taxon>Porifera</taxon>
        <taxon>Demospongiae</taxon>
        <taxon>Heteroscleromorpha</taxon>
        <taxon>Tetractinellida</taxon>
        <taxon>Astrophorina</taxon>
        <taxon>Geodiidae</taxon>
        <taxon>Geodia</taxon>
    </lineage>
</organism>
<keyword evidence="6" id="KW-1185">Reference proteome</keyword>
<gene>
    <name evidence="5" type="ORF">GBAR_LOCUS7855</name>
</gene>
<dbReference type="CDD" id="cd01092">
    <property type="entry name" value="APP-like"/>
    <property type="match status" value="1"/>
</dbReference>
<dbReference type="InterPro" id="IPR029149">
    <property type="entry name" value="Creatin/AminoP/Spt16_N"/>
</dbReference>
<dbReference type="Gene3D" id="3.40.350.10">
    <property type="entry name" value="Creatinase/prolidase N-terminal domain"/>
    <property type="match status" value="1"/>
</dbReference>
<reference evidence="5" key="1">
    <citation type="submission" date="2023-03" db="EMBL/GenBank/DDBJ databases">
        <authorList>
            <person name="Steffen K."/>
            <person name="Cardenas P."/>
        </authorList>
    </citation>
    <scope>NUCLEOTIDE SEQUENCE</scope>
</reference>
<evidence type="ECO:0000256" key="2">
    <source>
        <dbReference type="ARBA" id="ARBA00022801"/>
    </source>
</evidence>
<evidence type="ECO:0000259" key="4">
    <source>
        <dbReference type="Pfam" id="PF01321"/>
    </source>
</evidence>
<dbReference type="Proteomes" id="UP001174909">
    <property type="component" value="Unassembled WGS sequence"/>
</dbReference>
<proteinExistence type="predicted"/>
<dbReference type="Gene3D" id="3.90.230.10">
    <property type="entry name" value="Creatinase/methionine aminopeptidase superfamily"/>
    <property type="match status" value="1"/>
</dbReference>
<dbReference type="InterPro" id="IPR000587">
    <property type="entry name" value="Creatinase_N"/>
</dbReference>
<sequence>MSLKLQKLRQQIEGEELDAILISAPENRRYMSGFAGSAGWLLISPDDATLATDFRYVEQAGNQAPDFSIYRIQRGLGWFPEWTAEHGVKRIGFESQDVTVSVHNAFLKAIEEAEDSNNPELVPTSGIVEKLRVFKDADELALLTEAIRIADEAIDEIAPRIEPGITEEAVAWELEKAMRERGAEMISFDTIVGAGANGALPHHRADETVIRQNDAIVIDMGAKYQGYCSDLTRTVFVGEPDDKFRKIYDIVLQAQLAAEEQVTAGMTGKEVDAIARDIIADAGHGDEFGHSLGHGVGLAVHEYPHVGPTAEDDVLEDGMVFTIEPGIYLPGWGGVRIEDIVVLENGKARVISKAKKL</sequence>
<feature type="domain" description="Peptidase M24" evidence="3">
    <location>
        <begin position="142"/>
        <end position="343"/>
    </location>
</feature>
<accession>A0AA35RIP5</accession>